<sequence>MPYEIFELSVNNENSSGVTTLPSFELSLKDYDAGDEFKLVLLSDIFSIHSLLVTILSTTRSIGHAYISTKQINNSYRGKPTISRDANFHTWNEKWCEFSLNQRRRKFARFAEDAPENTYENITSSNETEVVTEKSLPILKDDVSSTPEKNTSENITLSNETEVVTEKSLPNFKDEISSTPHNTQSVTSSNETEVVAEKGVPILEDEISQTSKNCSFIKKQFNKLLKHVKNTGSDEKEDARNSSLASSNSAIETNTSILRAESVHSKTDDNDDLTLVSTIPPIQMVTRNTDIAVSGASNKTTKGPNNESTEKAFSTTEGMFPLTTMITLYGNDTTIIVGSSGNATESPFYIATRRMLNSSNAPISTTLEKPINLGKYFRAAVNDNPPVSDENPLQATIVSDEPFDVLSPSGSSFSCVTSGFFKDPEDRSCTKYFFCAYKSKPGKFDLYQMRCPEFHQFNVQEQTCVMKQQPSCPTIRKYCERYGRYPDPEDYSCRKYISCFEDFASLYGKIVECPQNMQYNVLQRSCTKERQQGCPLIIDNINQVPW</sequence>
<dbReference type="GO" id="GO:0008061">
    <property type="term" value="F:chitin binding"/>
    <property type="evidence" value="ECO:0007669"/>
    <property type="project" value="InterPro"/>
</dbReference>
<reference evidence="4" key="1">
    <citation type="submission" date="2013-02" db="EMBL/GenBank/DDBJ databases">
        <authorList>
            <person name="Hughes D."/>
        </authorList>
    </citation>
    <scope>NUCLEOTIDE SEQUENCE</scope>
    <source>
        <strain>Durham</strain>
        <strain evidence="4">NC isolate 2 -- Noor lab</strain>
    </source>
</reference>
<accession>T1GEV9</accession>
<feature type="domain" description="Chitin-binding type-2" evidence="2">
    <location>
        <begin position="476"/>
        <end position="536"/>
    </location>
</feature>
<evidence type="ECO:0000313" key="4">
    <source>
        <dbReference type="Proteomes" id="UP000015102"/>
    </source>
</evidence>
<dbReference type="GO" id="GO:0005576">
    <property type="term" value="C:extracellular region"/>
    <property type="evidence" value="ECO:0007669"/>
    <property type="project" value="InterPro"/>
</dbReference>
<evidence type="ECO:0000256" key="1">
    <source>
        <dbReference type="SAM" id="MobiDB-lite"/>
    </source>
</evidence>
<dbReference type="EnsemblMetazoa" id="MESCA001880-RA">
    <property type="protein sequence ID" value="MESCA001880-PA"/>
    <property type="gene ID" value="MESCA001880"/>
</dbReference>
<keyword evidence="4" id="KW-1185">Reference proteome</keyword>
<evidence type="ECO:0000259" key="2">
    <source>
        <dbReference type="PROSITE" id="PS50940"/>
    </source>
</evidence>
<dbReference type="AlphaFoldDB" id="T1GEV9"/>
<dbReference type="PROSITE" id="PS50940">
    <property type="entry name" value="CHIT_BIND_II"/>
    <property type="match status" value="2"/>
</dbReference>
<dbReference type="InterPro" id="IPR036508">
    <property type="entry name" value="Chitin-bd_dom_sf"/>
</dbReference>
<dbReference type="EMBL" id="CAQQ02067685">
    <property type="status" value="NOT_ANNOTATED_CDS"/>
    <property type="molecule type" value="Genomic_DNA"/>
</dbReference>
<dbReference type="InterPro" id="IPR002557">
    <property type="entry name" value="Chitin-bd_dom"/>
</dbReference>
<reference evidence="3" key="2">
    <citation type="submission" date="2015-06" db="UniProtKB">
        <authorList>
            <consortium name="EnsemblMetazoa"/>
        </authorList>
    </citation>
    <scope>IDENTIFICATION</scope>
</reference>
<feature type="compositionally biased region" description="Polar residues" evidence="1">
    <location>
        <begin position="177"/>
        <end position="191"/>
    </location>
</feature>
<protein>
    <recommendedName>
        <fullName evidence="2">Chitin-binding type-2 domain-containing protein</fullName>
    </recommendedName>
</protein>
<dbReference type="Proteomes" id="UP000015102">
    <property type="component" value="Unassembled WGS sequence"/>
</dbReference>
<name>T1GEV9_MEGSC</name>
<organism evidence="3 4">
    <name type="scientific">Megaselia scalaris</name>
    <name type="common">Humpbacked fly</name>
    <name type="synonym">Phora scalaris</name>
    <dbReference type="NCBI Taxonomy" id="36166"/>
    <lineage>
        <taxon>Eukaryota</taxon>
        <taxon>Metazoa</taxon>
        <taxon>Ecdysozoa</taxon>
        <taxon>Arthropoda</taxon>
        <taxon>Hexapoda</taxon>
        <taxon>Insecta</taxon>
        <taxon>Pterygota</taxon>
        <taxon>Neoptera</taxon>
        <taxon>Endopterygota</taxon>
        <taxon>Diptera</taxon>
        <taxon>Brachycera</taxon>
        <taxon>Muscomorpha</taxon>
        <taxon>Platypezoidea</taxon>
        <taxon>Phoridae</taxon>
        <taxon>Megaseliini</taxon>
        <taxon>Megaselia</taxon>
    </lineage>
</organism>
<dbReference type="Gene3D" id="2.170.140.10">
    <property type="entry name" value="Chitin binding domain"/>
    <property type="match status" value="1"/>
</dbReference>
<feature type="domain" description="Chitin-binding type-2" evidence="2">
    <location>
        <begin position="412"/>
        <end position="474"/>
    </location>
</feature>
<proteinExistence type="predicted"/>
<dbReference type="EMBL" id="CAQQ02067684">
    <property type="status" value="NOT_ANNOTATED_CDS"/>
    <property type="molecule type" value="Genomic_DNA"/>
</dbReference>
<dbReference type="HOGENOM" id="CLU_499027_0_0_1"/>
<dbReference type="SUPFAM" id="SSF57625">
    <property type="entry name" value="Invertebrate chitin-binding proteins"/>
    <property type="match status" value="2"/>
</dbReference>
<evidence type="ECO:0000313" key="3">
    <source>
        <dbReference type="EnsemblMetazoa" id="MESCA001880-PA"/>
    </source>
</evidence>
<feature type="region of interest" description="Disordered" evidence="1">
    <location>
        <begin position="172"/>
        <end position="191"/>
    </location>
</feature>
<dbReference type="SMART" id="SM00494">
    <property type="entry name" value="ChtBD2"/>
    <property type="match status" value="2"/>
</dbReference>